<name>A0A2I0VL39_9ASPA</name>
<dbReference type="GO" id="GO:0003700">
    <property type="term" value="F:DNA-binding transcription factor activity"/>
    <property type="evidence" value="ECO:0007669"/>
    <property type="project" value="InterPro"/>
</dbReference>
<dbReference type="OrthoDB" id="653455at2759"/>
<evidence type="ECO:0000256" key="4">
    <source>
        <dbReference type="SAM" id="MobiDB-lite"/>
    </source>
</evidence>
<evidence type="ECO:0000256" key="2">
    <source>
        <dbReference type="ARBA" id="ARBA00023015"/>
    </source>
</evidence>
<dbReference type="PANTHER" id="PTHR33388">
    <property type="entry name" value="OS01G0212500 PROTEIN"/>
    <property type="match status" value="1"/>
</dbReference>
<reference evidence="5 6" key="2">
    <citation type="journal article" date="2017" name="Nature">
        <title>The Apostasia genome and the evolution of orchids.</title>
        <authorList>
            <person name="Zhang G.Q."/>
            <person name="Liu K.W."/>
            <person name="Li Z."/>
            <person name="Lohaus R."/>
            <person name="Hsiao Y.Y."/>
            <person name="Niu S.C."/>
            <person name="Wang J.Y."/>
            <person name="Lin Y.C."/>
            <person name="Xu Q."/>
            <person name="Chen L.J."/>
            <person name="Yoshida K."/>
            <person name="Fujiwara S."/>
            <person name="Wang Z.W."/>
            <person name="Zhang Y.Q."/>
            <person name="Mitsuda N."/>
            <person name="Wang M."/>
            <person name="Liu G.H."/>
            <person name="Pecoraro L."/>
            <person name="Huang H.X."/>
            <person name="Xiao X.J."/>
            <person name="Lin M."/>
            <person name="Wu X.Y."/>
            <person name="Wu W.L."/>
            <person name="Chen Y.Y."/>
            <person name="Chang S.B."/>
            <person name="Sakamoto S."/>
            <person name="Ohme-Takagi M."/>
            <person name="Yagi M."/>
            <person name="Zeng S.J."/>
            <person name="Shen C.Y."/>
            <person name="Yeh C.M."/>
            <person name="Luo Y.B."/>
            <person name="Tsai W.C."/>
            <person name="Van de Peer Y."/>
            <person name="Liu Z.J."/>
        </authorList>
    </citation>
    <scope>NUCLEOTIDE SEQUENCE [LARGE SCALE GENOMIC DNA]</scope>
    <source>
        <tissue evidence="5">The whole plant</tissue>
    </source>
</reference>
<protein>
    <recommendedName>
        <fullName evidence="7">Protein SPEAR3</fullName>
    </recommendedName>
</protein>
<accession>A0A2I0VL39</accession>
<evidence type="ECO:0000313" key="5">
    <source>
        <dbReference type="EMBL" id="PKU64125.1"/>
    </source>
</evidence>
<organism evidence="5 6">
    <name type="scientific">Dendrobium catenatum</name>
    <dbReference type="NCBI Taxonomy" id="906689"/>
    <lineage>
        <taxon>Eukaryota</taxon>
        <taxon>Viridiplantae</taxon>
        <taxon>Streptophyta</taxon>
        <taxon>Embryophyta</taxon>
        <taxon>Tracheophyta</taxon>
        <taxon>Spermatophyta</taxon>
        <taxon>Magnoliopsida</taxon>
        <taxon>Liliopsida</taxon>
        <taxon>Asparagales</taxon>
        <taxon>Orchidaceae</taxon>
        <taxon>Epidendroideae</taxon>
        <taxon>Malaxideae</taxon>
        <taxon>Dendrobiinae</taxon>
        <taxon>Dendrobium</taxon>
    </lineage>
</organism>
<dbReference type="Proteomes" id="UP000233837">
    <property type="component" value="Unassembled WGS sequence"/>
</dbReference>
<dbReference type="PANTHER" id="PTHR33388:SF18">
    <property type="entry name" value="PROTEIN SPEAR1"/>
    <property type="match status" value="1"/>
</dbReference>
<sequence length="198" mass="22110">MESNQHGDFGLGSGRSPSSSSKKKKKNSVEKALRQPQRGLGVAQLEKIRIQSQMMASYNLQLLHHPFHSNLTMEEDMKIPLTFPLSSSSSSPFNGASSSSVLSVHPNFMMGCGDNLVSVDKRFGDIEYTQARFSAQDHEITSRIPQIDNHLQAVTHPALMEDSVLQRRIHQQHSYLAGSLSQVSDYDESQELDLELRL</sequence>
<dbReference type="InterPro" id="IPR040356">
    <property type="entry name" value="SPEAR"/>
</dbReference>
<evidence type="ECO:0000313" key="6">
    <source>
        <dbReference type="Proteomes" id="UP000233837"/>
    </source>
</evidence>
<keyword evidence="6" id="KW-1185">Reference proteome</keyword>
<gene>
    <name evidence="5" type="ORF">MA16_Dca008031</name>
</gene>
<evidence type="ECO:0000256" key="3">
    <source>
        <dbReference type="ARBA" id="ARBA00023163"/>
    </source>
</evidence>
<reference evidence="5 6" key="1">
    <citation type="journal article" date="2016" name="Sci. Rep.">
        <title>The Dendrobium catenatum Lindl. genome sequence provides insights into polysaccharide synthase, floral development and adaptive evolution.</title>
        <authorList>
            <person name="Zhang G.Q."/>
            <person name="Xu Q."/>
            <person name="Bian C."/>
            <person name="Tsai W.C."/>
            <person name="Yeh C.M."/>
            <person name="Liu K.W."/>
            <person name="Yoshida K."/>
            <person name="Zhang L.S."/>
            <person name="Chang S.B."/>
            <person name="Chen F."/>
            <person name="Shi Y."/>
            <person name="Su Y.Y."/>
            <person name="Zhang Y.Q."/>
            <person name="Chen L.J."/>
            <person name="Yin Y."/>
            <person name="Lin M."/>
            <person name="Huang H."/>
            <person name="Deng H."/>
            <person name="Wang Z.W."/>
            <person name="Zhu S.L."/>
            <person name="Zhao X."/>
            <person name="Deng C."/>
            <person name="Niu S.C."/>
            <person name="Huang J."/>
            <person name="Wang M."/>
            <person name="Liu G.H."/>
            <person name="Yang H.J."/>
            <person name="Xiao X.J."/>
            <person name="Hsiao Y.Y."/>
            <person name="Wu W.L."/>
            <person name="Chen Y.Y."/>
            <person name="Mitsuda N."/>
            <person name="Ohme-Takagi M."/>
            <person name="Luo Y.B."/>
            <person name="Van de Peer Y."/>
            <person name="Liu Z.J."/>
        </authorList>
    </citation>
    <scope>NUCLEOTIDE SEQUENCE [LARGE SCALE GENOMIC DNA]</scope>
    <source>
        <tissue evidence="5">The whole plant</tissue>
    </source>
</reference>
<keyword evidence="2" id="KW-0805">Transcription regulation</keyword>
<keyword evidence="1" id="KW-0678">Repressor</keyword>
<dbReference type="EMBL" id="KZ503438">
    <property type="protein sequence ID" value="PKU64125.1"/>
    <property type="molecule type" value="Genomic_DNA"/>
</dbReference>
<evidence type="ECO:0000256" key="1">
    <source>
        <dbReference type="ARBA" id="ARBA00022491"/>
    </source>
</evidence>
<proteinExistence type="predicted"/>
<feature type="region of interest" description="Disordered" evidence="4">
    <location>
        <begin position="1"/>
        <end position="35"/>
    </location>
</feature>
<keyword evidence="3" id="KW-0804">Transcription</keyword>
<dbReference type="AlphaFoldDB" id="A0A2I0VL39"/>
<evidence type="ECO:0008006" key="7">
    <source>
        <dbReference type="Google" id="ProtNLM"/>
    </source>
</evidence>